<proteinExistence type="predicted"/>
<evidence type="ECO:0000313" key="2">
    <source>
        <dbReference type="Proteomes" id="UP001445335"/>
    </source>
</evidence>
<gene>
    <name evidence="1" type="ORF">WJX81_004881</name>
</gene>
<keyword evidence="2" id="KW-1185">Reference proteome</keyword>
<dbReference type="InterPro" id="IPR036188">
    <property type="entry name" value="FAD/NAD-bd_sf"/>
</dbReference>
<dbReference type="AlphaFoldDB" id="A0AAW1S5Z2"/>
<dbReference type="Proteomes" id="UP001445335">
    <property type="component" value="Unassembled WGS sequence"/>
</dbReference>
<protein>
    <submittedName>
        <fullName evidence="1">Uncharacterized protein</fullName>
    </submittedName>
</protein>
<dbReference type="PANTHER" id="PTHR32098">
    <property type="entry name" value="LYCOPENE BETA/EPSILON CYCLASE PROTEIN"/>
    <property type="match status" value="1"/>
</dbReference>
<dbReference type="PANTHER" id="PTHR32098:SF5">
    <property type="entry name" value="LYCOPENE BETA_EPSILON CYCLASE PROTEIN"/>
    <property type="match status" value="1"/>
</dbReference>
<evidence type="ECO:0000313" key="1">
    <source>
        <dbReference type="EMBL" id="KAK9841815.1"/>
    </source>
</evidence>
<dbReference type="Gene3D" id="3.50.50.60">
    <property type="entry name" value="FAD/NAD(P)-binding domain"/>
    <property type="match status" value="1"/>
</dbReference>
<dbReference type="EMBL" id="JALJOU010000010">
    <property type="protein sequence ID" value="KAK9841815.1"/>
    <property type="molecule type" value="Genomic_DNA"/>
</dbReference>
<sequence length="565" mass="61842">MSDPLIEGEPLQFLKLSEAYWTAMRNAPVQRSPPVVRVRHRRLQAALDCDVAVCGGTLGLFIALALQLRGHHVTMVEKRRVEGRSQEWNVSRQDLDVLLDEGLLTPEELESAVATQIDSSRVSFLGGREIWVKGVLDLGVNPRALIKIMKARFLDSGGTILEDTAFRSAEVYPEGVAIRLSAGGAGGGRRAAAAAAGGEQELHCRLLIDCMGHWSPIVKQMRGGRKPEGICMVCGSCAEGVPAEQNRTGDFLHTFTDASDDMQLFWEAFPAEGGAARTTYMFTYCDTDKRRPSFQALLDRYFELLPQYQGVPLEALRFRRVLFGAFPTYASSPLRPQFDRILQVGDASASQSPLSFGGFGSMLRHLPRLAAGVDSALAADALSQRALAVLQPYQPSLSAAWLFQRSMALLMGQLRGARGRRGAVSGFLPPDHVNRLLGANFRVMQALGDRVLRPFLQARCALALGDRVLRPFLQDTVRWWPLTATMAGTLLAAPVTIARVLAQVGPHVVLGWLGHYWALAAYTLLDAVARPLRGVKFLQGHRVQRCMDAWRWGAGQDTAHAAAPA</sequence>
<accession>A0AAW1S5Z2</accession>
<comment type="caution">
    <text evidence="1">The sequence shown here is derived from an EMBL/GenBank/DDBJ whole genome shotgun (WGS) entry which is preliminary data.</text>
</comment>
<organism evidence="1 2">
    <name type="scientific">Elliptochloris bilobata</name>
    <dbReference type="NCBI Taxonomy" id="381761"/>
    <lineage>
        <taxon>Eukaryota</taxon>
        <taxon>Viridiplantae</taxon>
        <taxon>Chlorophyta</taxon>
        <taxon>core chlorophytes</taxon>
        <taxon>Trebouxiophyceae</taxon>
        <taxon>Trebouxiophyceae incertae sedis</taxon>
        <taxon>Elliptochloris clade</taxon>
        <taxon>Elliptochloris</taxon>
    </lineage>
</organism>
<reference evidence="1 2" key="1">
    <citation type="journal article" date="2024" name="Nat. Commun.">
        <title>Phylogenomics reveals the evolutionary origins of lichenization in chlorophyte algae.</title>
        <authorList>
            <person name="Puginier C."/>
            <person name="Libourel C."/>
            <person name="Otte J."/>
            <person name="Skaloud P."/>
            <person name="Haon M."/>
            <person name="Grisel S."/>
            <person name="Petersen M."/>
            <person name="Berrin J.G."/>
            <person name="Delaux P.M."/>
            <person name="Dal Grande F."/>
            <person name="Keller J."/>
        </authorList>
    </citation>
    <scope>NUCLEOTIDE SEQUENCE [LARGE SCALE GENOMIC DNA]</scope>
    <source>
        <strain evidence="1 2">SAG 245.80</strain>
    </source>
</reference>
<dbReference type="SUPFAM" id="SSF51905">
    <property type="entry name" value="FAD/NAD(P)-binding domain"/>
    <property type="match status" value="1"/>
</dbReference>
<name>A0AAW1S5Z2_9CHLO</name>